<dbReference type="EMBL" id="GL377571">
    <property type="protein sequence ID" value="EFJ33158.1"/>
    <property type="molecule type" value="Genomic_DNA"/>
</dbReference>
<dbReference type="InterPro" id="IPR019156">
    <property type="entry name" value="Ataxin-10_domain"/>
</dbReference>
<organism evidence="6">
    <name type="scientific">Selaginella moellendorffii</name>
    <name type="common">Spikemoss</name>
    <dbReference type="NCBI Taxonomy" id="88036"/>
    <lineage>
        <taxon>Eukaryota</taxon>
        <taxon>Viridiplantae</taxon>
        <taxon>Streptophyta</taxon>
        <taxon>Embryophyta</taxon>
        <taxon>Tracheophyta</taxon>
        <taxon>Lycopodiopsida</taxon>
        <taxon>Selaginellales</taxon>
        <taxon>Selaginellaceae</taxon>
        <taxon>Selaginella</taxon>
    </lineage>
</organism>
<evidence type="ECO:0000259" key="4">
    <source>
        <dbReference type="Pfam" id="PF09759"/>
    </source>
</evidence>
<evidence type="ECO:0000313" key="5">
    <source>
        <dbReference type="EMBL" id="EFJ33158.1"/>
    </source>
</evidence>
<dbReference type="Gene3D" id="1.25.10.10">
    <property type="entry name" value="Leucine-rich Repeat Variant"/>
    <property type="match status" value="2"/>
</dbReference>
<evidence type="ECO:0000313" key="6">
    <source>
        <dbReference type="Proteomes" id="UP000001514"/>
    </source>
</evidence>
<name>D8R4S9_SELML</name>
<dbReference type="HOGENOM" id="CLU_047334_0_0_1"/>
<dbReference type="SUPFAM" id="SSF48371">
    <property type="entry name" value="ARM repeat"/>
    <property type="match status" value="1"/>
</dbReference>
<dbReference type="STRING" id="88036.D8R4S9"/>
<dbReference type="InterPro" id="IPR051374">
    <property type="entry name" value="Ataxin-10/CTR86_families"/>
</dbReference>
<dbReference type="eggNOG" id="KOG2676">
    <property type="taxonomic scope" value="Eukaryota"/>
</dbReference>
<accession>D8R4S9</accession>
<dbReference type="GO" id="GO:0051301">
    <property type="term" value="P:cell division"/>
    <property type="evidence" value="ECO:0007669"/>
    <property type="project" value="UniProtKB-KW"/>
</dbReference>
<proteinExistence type="predicted"/>
<dbReference type="PANTHER" id="PTHR13255">
    <property type="entry name" value="ATAXIN-10"/>
    <property type="match status" value="1"/>
</dbReference>
<evidence type="ECO:0000256" key="2">
    <source>
        <dbReference type="ARBA" id="ARBA00023306"/>
    </source>
</evidence>
<gene>
    <name evidence="5" type="ORF">SELMODRAFT_84019</name>
</gene>
<dbReference type="AlphaFoldDB" id="D8R4S9"/>
<evidence type="ECO:0000256" key="3">
    <source>
        <dbReference type="SAM" id="Coils"/>
    </source>
</evidence>
<keyword evidence="2" id="KW-0131">Cell cycle</keyword>
<dbReference type="OMA" id="ICARDEM"/>
<dbReference type="InterPro" id="IPR011989">
    <property type="entry name" value="ARM-like"/>
</dbReference>
<reference evidence="5 6" key="1">
    <citation type="journal article" date="2011" name="Science">
        <title>The Selaginella genome identifies genetic changes associated with the evolution of vascular plants.</title>
        <authorList>
            <person name="Banks J.A."/>
            <person name="Nishiyama T."/>
            <person name="Hasebe M."/>
            <person name="Bowman J.L."/>
            <person name="Gribskov M."/>
            <person name="dePamphilis C."/>
            <person name="Albert V.A."/>
            <person name="Aono N."/>
            <person name="Aoyama T."/>
            <person name="Ambrose B.A."/>
            <person name="Ashton N.W."/>
            <person name="Axtell M.J."/>
            <person name="Barker E."/>
            <person name="Barker M.S."/>
            <person name="Bennetzen J.L."/>
            <person name="Bonawitz N.D."/>
            <person name="Chapple C."/>
            <person name="Cheng C."/>
            <person name="Correa L.G."/>
            <person name="Dacre M."/>
            <person name="DeBarry J."/>
            <person name="Dreyer I."/>
            <person name="Elias M."/>
            <person name="Engstrom E.M."/>
            <person name="Estelle M."/>
            <person name="Feng L."/>
            <person name="Finet C."/>
            <person name="Floyd S.K."/>
            <person name="Frommer W.B."/>
            <person name="Fujita T."/>
            <person name="Gramzow L."/>
            <person name="Gutensohn M."/>
            <person name="Harholt J."/>
            <person name="Hattori M."/>
            <person name="Heyl A."/>
            <person name="Hirai T."/>
            <person name="Hiwatashi Y."/>
            <person name="Ishikawa M."/>
            <person name="Iwata M."/>
            <person name="Karol K.G."/>
            <person name="Koehler B."/>
            <person name="Kolukisaoglu U."/>
            <person name="Kubo M."/>
            <person name="Kurata T."/>
            <person name="Lalonde S."/>
            <person name="Li K."/>
            <person name="Li Y."/>
            <person name="Litt A."/>
            <person name="Lyons E."/>
            <person name="Manning G."/>
            <person name="Maruyama T."/>
            <person name="Michael T.P."/>
            <person name="Mikami K."/>
            <person name="Miyazaki S."/>
            <person name="Morinaga S."/>
            <person name="Murata T."/>
            <person name="Mueller-Roeber B."/>
            <person name="Nelson D.R."/>
            <person name="Obara M."/>
            <person name="Oguri Y."/>
            <person name="Olmstead R.G."/>
            <person name="Onodera N."/>
            <person name="Petersen B.L."/>
            <person name="Pils B."/>
            <person name="Prigge M."/>
            <person name="Rensing S.A."/>
            <person name="Riano-Pachon D.M."/>
            <person name="Roberts A.W."/>
            <person name="Sato Y."/>
            <person name="Scheller H.V."/>
            <person name="Schulz B."/>
            <person name="Schulz C."/>
            <person name="Shakirov E.V."/>
            <person name="Shibagaki N."/>
            <person name="Shinohara N."/>
            <person name="Shippen D.E."/>
            <person name="Soerensen I."/>
            <person name="Sotooka R."/>
            <person name="Sugimoto N."/>
            <person name="Sugita M."/>
            <person name="Sumikawa N."/>
            <person name="Tanurdzic M."/>
            <person name="Theissen G."/>
            <person name="Ulvskov P."/>
            <person name="Wakazuki S."/>
            <person name="Weng J.K."/>
            <person name="Willats W.W."/>
            <person name="Wipf D."/>
            <person name="Wolf P.G."/>
            <person name="Yang L."/>
            <person name="Zimmer A.D."/>
            <person name="Zhu Q."/>
            <person name="Mitros T."/>
            <person name="Hellsten U."/>
            <person name="Loque D."/>
            <person name="Otillar R."/>
            <person name="Salamov A."/>
            <person name="Schmutz J."/>
            <person name="Shapiro H."/>
            <person name="Lindquist E."/>
            <person name="Lucas S."/>
            <person name="Rokhsar D."/>
            <person name="Grigoriev I.V."/>
        </authorList>
    </citation>
    <scope>NUCLEOTIDE SEQUENCE [LARGE SCALE GENOMIC DNA]</scope>
</reference>
<dbReference type="InParanoid" id="D8R4S9"/>
<dbReference type="KEGG" id="smo:SELMODRAFT_84019"/>
<feature type="coiled-coil region" evidence="3">
    <location>
        <begin position="410"/>
        <end position="449"/>
    </location>
</feature>
<dbReference type="GO" id="GO:0005829">
    <property type="term" value="C:cytosol"/>
    <property type="evidence" value="ECO:0000318"/>
    <property type="project" value="GO_Central"/>
</dbReference>
<evidence type="ECO:0000256" key="1">
    <source>
        <dbReference type="ARBA" id="ARBA00022618"/>
    </source>
</evidence>
<dbReference type="Gramene" id="EFJ33158">
    <property type="protein sequence ID" value="EFJ33158"/>
    <property type="gene ID" value="SELMODRAFT_84019"/>
</dbReference>
<dbReference type="InterPro" id="IPR016024">
    <property type="entry name" value="ARM-type_fold"/>
</dbReference>
<keyword evidence="3" id="KW-0175">Coiled coil</keyword>
<feature type="domain" description="Ataxin-10" evidence="4">
    <location>
        <begin position="358"/>
        <end position="443"/>
    </location>
</feature>
<sequence length="463" mass="50783">MEEAVAALREKDGEVSAALRAVVDGARSDHGRSCLAKLGAVPALVSRSRVRIDDNLLLPLLRALRNLCAGEAMNQDSFLAEQGMDLAEDLEEEDGKFWLDCAKALFQMLGNVAGRGEQAQDSIWKAFFPEILLDLACVSTKEVLEPLSMVVYTCSRASPERRLQLARGKGSRLLAILLRDSPSSEWLSLLVEAVCLKDEHLPLVFASLGPSSTSAFSSEQAILLGVLYSVLDENQGAVAAMPWKSMEFLADTIEQSAMLVAATFMDKALPWPTGFPIADVLGFSLLLTRLATTHDDVQLDEARVGPLVGLLLEMLRALGPPEMVRKAAGSASTSPPCEEEQAATMPTRLPVHNVYKGYRRDIVSVIANMSFHRPRVQDRVREDGGLLLVLQQCVVDEDNPYLREWGLWAIRNLTEGNERNVQELANLEIKKAVNVLDGLKVEVDELTKRPKLVNDSTSGDNRP</sequence>
<dbReference type="Proteomes" id="UP000001514">
    <property type="component" value="Unassembled WGS sequence"/>
</dbReference>
<dbReference type="FunCoup" id="D8R4S9">
    <property type="interactions" value="3246"/>
</dbReference>
<dbReference type="Pfam" id="PF09759">
    <property type="entry name" value="Atx10homo_assoc"/>
    <property type="match status" value="1"/>
</dbReference>
<protein>
    <recommendedName>
        <fullName evidence="4">Ataxin-10 domain-containing protein</fullName>
    </recommendedName>
</protein>
<dbReference type="PANTHER" id="PTHR13255:SF0">
    <property type="entry name" value="ATAXIN-10"/>
    <property type="match status" value="1"/>
</dbReference>
<keyword evidence="6" id="KW-1185">Reference proteome</keyword>
<keyword evidence="1" id="KW-0132">Cell division</keyword>